<dbReference type="InterPro" id="IPR011989">
    <property type="entry name" value="ARM-like"/>
</dbReference>
<protein>
    <submittedName>
        <fullName evidence="1">HEAT repeat domain-containing protein</fullName>
    </submittedName>
</protein>
<gene>
    <name evidence="1" type="ORF">OG375_18570</name>
</gene>
<dbReference type="Proteomes" id="UP001346877">
    <property type="component" value="Chromosome"/>
</dbReference>
<keyword evidence="2" id="KW-1185">Reference proteome</keyword>
<dbReference type="Pfam" id="PF13646">
    <property type="entry name" value="HEAT_2"/>
    <property type="match status" value="2"/>
</dbReference>
<sequence length="343" mass="36970">MESHEVAELFDQAVERLRLLIGSDGTDDGSDLLGHAASSGEVAVELAVGKLADPDRVVRAAACDLLGMVSDVHEGDVREEVATALVALAAQESDPAVHRSIARAGAATCDPRVLPVLLTLAGSPDTGVRLQVAVALPMVLIDDHPPEDGVAALIALCTDSDPEVREWATFSLGWSTTADGDDVRRALWDRTRDVEPGVREEGAWGLARRRDARALPLVRELLAQDAVHRHTFQAAAYLADPSLLPLLNGFDPTAEGVAEALRECDPVRRAQRDESAWRLLTVVHQCRPDLRVAIFGERCDLGLYLDISDGSNISGHWFLDGLLTRAGNDADRAAELAIEDLRR</sequence>
<dbReference type="RefSeq" id="WP_328365560.1">
    <property type="nucleotide sequence ID" value="NZ_CP107936.1"/>
</dbReference>
<dbReference type="SUPFAM" id="SSF48371">
    <property type="entry name" value="ARM repeat"/>
    <property type="match status" value="1"/>
</dbReference>
<dbReference type="InterPro" id="IPR016024">
    <property type="entry name" value="ARM-type_fold"/>
</dbReference>
<accession>A0ABZ1P838</accession>
<organism evidence="1 2">
    <name type="scientific">Micromonospora zamorensis</name>
    <dbReference type="NCBI Taxonomy" id="709883"/>
    <lineage>
        <taxon>Bacteria</taxon>
        <taxon>Bacillati</taxon>
        <taxon>Actinomycetota</taxon>
        <taxon>Actinomycetes</taxon>
        <taxon>Micromonosporales</taxon>
        <taxon>Micromonosporaceae</taxon>
        <taxon>Micromonospora</taxon>
    </lineage>
</organism>
<proteinExistence type="predicted"/>
<evidence type="ECO:0000313" key="1">
    <source>
        <dbReference type="EMBL" id="WUI79976.1"/>
    </source>
</evidence>
<dbReference type="Gene3D" id="1.25.10.10">
    <property type="entry name" value="Leucine-rich Repeat Variant"/>
    <property type="match status" value="1"/>
</dbReference>
<name>A0ABZ1P838_9ACTN</name>
<reference evidence="1 2" key="1">
    <citation type="submission" date="2022-10" db="EMBL/GenBank/DDBJ databases">
        <title>The complete genomes of actinobacterial strains from the NBC collection.</title>
        <authorList>
            <person name="Joergensen T.S."/>
            <person name="Alvarez Arevalo M."/>
            <person name="Sterndorff E.B."/>
            <person name="Faurdal D."/>
            <person name="Vuksanovic O."/>
            <person name="Mourched A.-S."/>
            <person name="Charusanti P."/>
            <person name="Shaw S."/>
            <person name="Blin K."/>
            <person name="Weber T."/>
        </authorList>
    </citation>
    <scope>NUCLEOTIDE SEQUENCE [LARGE SCALE GENOMIC DNA]</scope>
    <source>
        <strain evidence="1 2">NBC_00396</strain>
    </source>
</reference>
<dbReference type="EMBL" id="CP107941">
    <property type="protein sequence ID" value="WUI79976.1"/>
    <property type="molecule type" value="Genomic_DNA"/>
</dbReference>
<evidence type="ECO:0000313" key="2">
    <source>
        <dbReference type="Proteomes" id="UP001346877"/>
    </source>
</evidence>